<feature type="domain" description="PIN like" evidence="1">
    <location>
        <begin position="27"/>
        <end position="175"/>
    </location>
</feature>
<evidence type="ECO:0000313" key="2">
    <source>
        <dbReference type="EMBL" id="PXX60354.1"/>
    </source>
</evidence>
<dbReference type="InterPro" id="IPR041578">
    <property type="entry name" value="PIN_8"/>
</dbReference>
<gene>
    <name evidence="2" type="ORF">DFR70_110195</name>
</gene>
<dbReference type="Proteomes" id="UP000247569">
    <property type="component" value="Unassembled WGS sequence"/>
</dbReference>
<protein>
    <recommendedName>
        <fullName evidence="1">PIN like domain-containing protein</fullName>
    </recommendedName>
</protein>
<evidence type="ECO:0000259" key="1">
    <source>
        <dbReference type="Pfam" id="PF18476"/>
    </source>
</evidence>
<organism evidence="2 3">
    <name type="scientific">Nocardia tenerifensis</name>
    <dbReference type="NCBI Taxonomy" id="228006"/>
    <lineage>
        <taxon>Bacteria</taxon>
        <taxon>Bacillati</taxon>
        <taxon>Actinomycetota</taxon>
        <taxon>Actinomycetes</taxon>
        <taxon>Mycobacteriales</taxon>
        <taxon>Nocardiaceae</taxon>
        <taxon>Nocardia</taxon>
    </lineage>
</organism>
<accession>A0A318JUD9</accession>
<evidence type="ECO:0000313" key="3">
    <source>
        <dbReference type="Proteomes" id="UP000247569"/>
    </source>
</evidence>
<name>A0A318JUD9_9NOCA</name>
<dbReference type="AlphaFoldDB" id="A0A318JUD9"/>
<reference evidence="2 3" key="1">
    <citation type="submission" date="2018-05" db="EMBL/GenBank/DDBJ databases">
        <title>Genomic Encyclopedia of Type Strains, Phase IV (KMG-IV): sequencing the most valuable type-strain genomes for metagenomic binning, comparative biology and taxonomic classification.</title>
        <authorList>
            <person name="Goeker M."/>
        </authorList>
    </citation>
    <scope>NUCLEOTIDE SEQUENCE [LARGE SCALE GENOMIC DNA]</scope>
    <source>
        <strain evidence="2 3">DSM 44704</strain>
    </source>
</reference>
<sequence length="418" mass="46921">MKSITDSMRETLGDYSLKAGQRVRDREIRQTIQRYFKEVQDDIISFAEKHLVKLEEEFKTIRSAHTIGFDDVRFDDPVRDALDTIIGESNMGAPLTAEEDEKRRKAAQARMEDKVPPGYKDFKSKPDPLGDCLIWFELIEHAKATNRRILFVTDDVKEDFYVKLHGRTIGPRIEMVTEMAEKSGQSYHQTTLEGFLRSANKYLDAEVAEETISTVRSAREHASSQMVNFGPIDRVETTSIPDQSDPSAVEYELLLTLVQKVEADVGEDAENFQSVGMLGSVTAAAEARGDIETLKRVLNIHFSIGSNLSTVLNTQMSIARALMKAQQPAEAAIYLEGAYADARRAQSDRRFQIGRLLADALVKSGQREAGRRVLTEVISDIEAKPAGHSRLVVSEGRRSSELYRAMFGKDFQTGTNFE</sequence>
<keyword evidence="3" id="KW-1185">Reference proteome</keyword>
<dbReference type="EMBL" id="QJKF01000010">
    <property type="protein sequence ID" value="PXX60354.1"/>
    <property type="molecule type" value="Genomic_DNA"/>
</dbReference>
<proteinExistence type="predicted"/>
<dbReference type="Pfam" id="PF18476">
    <property type="entry name" value="PIN_8"/>
    <property type="match status" value="1"/>
</dbReference>
<comment type="caution">
    <text evidence="2">The sequence shown here is derived from an EMBL/GenBank/DDBJ whole genome shotgun (WGS) entry which is preliminary data.</text>
</comment>